<dbReference type="GO" id="GO:0046103">
    <property type="term" value="P:inosine biosynthetic process"/>
    <property type="evidence" value="ECO:0007669"/>
    <property type="project" value="TreeGrafter"/>
</dbReference>
<evidence type="ECO:0000256" key="1">
    <source>
        <dbReference type="ARBA" id="ARBA00001947"/>
    </source>
</evidence>
<dbReference type="PATRIC" id="fig|45065.4.peg.471"/>
<evidence type="ECO:0000256" key="6">
    <source>
        <dbReference type="ARBA" id="ARBA00022833"/>
    </source>
</evidence>
<comment type="caution">
    <text evidence="7">The sequence shown here is derived from an EMBL/GenBank/DDBJ whole genome shotgun (WGS) entry which is preliminary data.</text>
</comment>
<comment type="similarity">
    <text evidence="2">Belongs to the metallo-dependent hydrolases superfamily. Adenosine and AMP deaminases family.</text>
</comment>
<evidence type="ECO:0000313" key="8">
    <source>
        <dbReference type="Proteomes" id="UP000054785"/>
    </source>
</evidence>
<dbReference type="GO" id="GO:0046872">
    <property type="term" value="F:metal ion binding"/>
    <property type="evidence" value="ECO:0007669"/>
    <property type="project" value="UniProtKB-KW"/>
</dbReference>
<evidence type="ECO:0000256" key="4">
    <source>
        <dbReference type="ARBA" id="ARBA00022723"/>
    </source>
</evidence>
<dbReference type="STRING" id="45065.Lgee_0443"/>
<dbReference type="InterPro" id="IPR006330">
    <property type="entry name" value="Ado/ade_deaminase"/>
</dbReference>
<dbReference type="InterPro" id="IPR032466">
    <property type="entry name" value="Metal_Hydrolase"/>
</dbReference>
<accession>A0A0W0U7N7</accession>
<evidence type="ECO:0000313" key="7">
    <source>
        <dbReference type="EMBL" id="KTD03786.1"/>
    </source>
</evidence>
<keyword evidence="6" id="KW-0862">Zinc</keyword>
<keyword evidence="5" id="KW-0378">Hydrolase</keyword>
<protein>
    <recommendedName>
        <fullName evidence="3">adenosine deaminase</fullName>
        <ecNumber evidence="3">3.5.4.4</ecNumber>
    </recommendedName>
</protein>
<evidence type="ECO:0000256" key="5">
    <source>
        <dbReference type="ARBA" id="ARBA00022801"/>
    </source>
</evidence>
<organism evidence="7 8">
    <name type="scientific">Legionella geestiana</name>
    <dbReference type="NCBI Taxonomy" id="45065"/>
    <lineage>
        <taxon>Bacteria</taxon>
        <taxon>Pseudomonadati</taxon>
        <taxon>Pseudomonadota</taxon>
        <taxon>Gammaproteobacteria</taxon>
        <taxon>Legionellales</taxon>
        <taxon>Legionellaceae</taxon>
        <taxon>Legionella</taxon>
    </lineage>
</organism>
<dbReference type="PANTHER" id="PTHR11409">
    <property type="entry name" value="ADENOSINE DEAMINASE"/>
    <property type="match status" value="1"/>
</dbReference>
<dbReference type="Pfam" id="PF00962">
    <property type="entry name" value="A_deaminase"/>
    <property type="match status" value="1"/>
</dbReference>
<keyword evidence="8" id="KW-1185">Reference proteome</keyword>
<keyword evidence="4" id="KW-0479">Metal-binding</keyword>
<dbReference type="Proteomes" id="UP000054785">
    <property type="component" value="Unassembled WGS sequence"/>
</dbReference>
<dbReference type="GO" id="GO:0043103">
    <property type="term" value="P:hypoxanthine salvage"/>
    <property type="evidence" value="ECO:0007669"/>
    <property type="project" value="TreeGrafter"/>
</dbReference>
<name>A0A0W0U7N7_9GAMM</name>
<dbReference type="InterPro" id="IPR001365">
    <property type="entry name" value="A_deaminase_dom"/>
</dbReference>
<reference evidence="7 8" key="1">
    <citation type="submission" date="2015-11" db="EMBL/GenBank/DDBJ databases">
        <title>Genomic analysis of 38 Legionella species identifies large and diverse effector repertoires.</title>
        <authorList>
            <person name="Burstein D."/>
            <person name="Amaro F."/>
            <person name="Zusman T."/>
            <person name="Lifshitz Z."/>
            <person name="Cohen O."/>
            <person name="Gilbert J.A."/>
            <person name="Pupko T."/>
            <person name="Shuman H.A."/>
            <person name="Segal G."/>
        </authorList>
    </citation>
    <scope>NUCLEOTIDE SEQUENCE [LARGE SCALE GENOMIC DNA]</scope>
    <source>
        <strain evidence="7 8">ATCC 49504</strain>
    </source>
</reference>
<evidence type="ECO:0000256" key="2">
    <source>
        <dbReference type="ARBA" id="ARBA00006676"/>
    </source>
</evidence>
<dbReference type="OrthoDB" id="105475at2"/>
<dbReference type="PANTHER" id="PTHR11409:SF43">
    <property type="entry name" value="ADENOSINE DEAMINASE"/>
    <property type="match status" value="1"/>
</dbReference>
<dbReference type="SUPFAM" id="SSF51556">
    <property type="entry name" value="Metallo-dependent hydrolases"/>
    <property type="match status" value="1"/>
</dbReference>
<gene>
    <name evidence="7" type="primary">add_1</name>
    <name evidence="7" type="ORF">Lgee_0443</name>
</gene>
<dbReference type="RefSeq" id="WP_051551079.1">
    <property type="nucleotide sequence ID" value="NZ_CAAAHN010000004.1"/>
</dbReference>
<dbReference type="GO" id="GO:0006154">
    <property type="term" value="P:adenosine catabolic process"/>
    <property type="evidence" value="ECO:0007669"/>
    <property type="project" value="TreeGrafter"/>
</dbReference>
<dbReference type="GO" id="GO:0005829">
    <property type="term" value="C:cytosol"/>
    <property type="evidence" value="ECO:0007669"/>
    <property type="project" value="TreeGrafter"/>
</dbReference>
<dbReference type="GO" id="GO:0004000">
    <property type="term" value="F:adenosine deaminase activity"/>
    <property type="evidence" value="ECO:0007669"/>
    <property type="project" value="UniProtKB-ARBA"/>
</dbReference>
<comment type="cofactor">
    <cofactor evidence="1">
        <name>Zn(2+)</name>
        <dbReference type="ChEBI" id="CHEBI:29105"/>
    </cofactor>
</comment>
<dbReference type="EMBL" id="LNYC01000009">
    <property type="protein sequence ID" value="KTD03786.1"/>
    <property type="molecule type" value="Genomic_DNA"/>
</dbReference>
<dbReference type="Gene3D" id="3.20.20.140">
    <property type="entry name" value="Metal-dependent hydrolases"/>
    <property type="match status" value="1"/>
</dbReference>
<dbReference type="AlphaFoldDB" id="A0A0W0U7N7"/>
<sequence length="488" mass="54676">MKRLLFTLLTLSSTVTLADVNTHFNTIRNNPAALYAFLKEMPKGGELHYHLSGGAYPEAMIDTIRPRQYCLDAKTMNLQEYTDFCNGVDGFNITRDQQLRDKAIRAWSLKDFVPGEESAHDHFFASFYRFGPIVSTATPQLLGEVMKTAASQNELYTEVMVMPDNGKSMEFASRIQGALPLEKKADILLSDPRFQDNIRNVIADGPRILEQTRALLGCDKSPAPPACSVNVKFIYYALRGQSEDSVFAAALTAFATASQSDEYVGVNLVQAEDGLIATRDYRKHMDIMAFLRKKYPNVHLSLHAGELGPEDAAPESLRFHIHDAVHTARAERIGHGTDIAFENDSNALAAHMAKNGIAVEVNLTSNRKLLGVHGKQHPLRYYLSSNVPVVLSTDDEGVLRTDLTREYLAAVREHGLDYKTLRTLTRNALTYSFLKGKSLFSDPEKGTYRSECTTLDSHDCDLFVSMNPKAQLQRELERRLEAFEARFR</sequence>
<proteinExistence type="inferred from homology"/>
<dbReference type="EC" id="3.5.4.4" evidence="3"/>
<evidence type="ECO:0000256" key="3">
    <source>
        <dbReference type="ARBA" id="ARBA00012784"/>
    </source>
</evidence>